<feature type="transmembrane region" description="Helical" evidence="14">
    <location>
        <begin position="400"/>
        <end position="418"/>
    </location>
</feature>
<feature type="transmembrane region" description="Helical" evidence="14">
    <location>
        <begin position="464"/>
        <end position="481"/>
    </location>
</feature>
<dbReference type="Pfam" id="PF00520">
    <property type="entry name" value="Ion_trans"/>
    <property type="match status" value="1"/>
</dbReference>
<dbReference type="InterPro" id="IPR052076">
    <property type="entry name" value="TRP_cation_channel"/>
</dbReference>
<keyword evidence="6 14" id="KW-1133">Transmembrane helix</keyword>
<evidence type="ECO:0000256" key="7">
    <source>
        <dbReference type="ARBA" id="ARBA00023043"/>
    </source>
</evidence>
<dbReference type="AlphaFoldDB" id="A0AAV2RPZ2"/>
<evidence type="ECO:0000256" key="14">
    <source>
        <dbReference type="SAM" id="Phobius"/>
    </source>
</evidence>
<evidence type="ECO:0000256" key="6">
    <source>
        <dbReference type="ARBA" id="ARBA00022989"/>
    </source>
</evidence>
<keyword evidence="3" id="KW-0716">Sensory transduction</keyword>
<evidence type="ECO:0000256" key="10">
    <source>
        <dbReference type="ARBA" id="ARBA00023180"/>
    </source>
</evidence>
<keyword evidence="17" id="KW-1185">Reference proteome</keyword>
<accession>A0AAV2RPZ2</accession>
<evidence type="ECO:0000256" key="3">
    <source>
        <dbReference type="ARBA" id="ARBA00022606"/>
    </source>
</evidence>
<keyword evidence="11" id="KW-0407">Ion channel</keyword>
<sequence>MVISTMNAMSPKVSPERVPAENGDAVQGDVTHIAKDGSAKHPKDQVIDLETDSVEVSQDHEKMLLQLLDAIQEDNEEQLQELLEKVPPGVLDTPVNSEGQDVLLLHKATKLNAPHLLTRLLEAGASINAMDSRGTTAVHLAADKGFTNVLQILLDHTADITIQDTDGWTALHYASTAAHQPAVEKLLDVGADPNVRDRKYECTPLHLLAINWRKHEINSKSCLDTLFKNSSLNMDGKNKFGQPPLQLAGLCGWDYMTVQLILHGARVGCVFGTASKGEFFLPANVLENVLNGFVRASDRVTDYDFKIILDFSVLAKQDSEISLIMKLNESNEHRYLLHHPIISTFLFIKWQKIRGFYIVNIIFYFFYVIMLWCYILLYHQSIKWTNADTSIYRSFASTDGVKISFQVFIFLFTFSIAGKELIQAWEYRSVRYMLKLQNYMQWFVVILANIVLFEPFNVVVQQGIAAWLVIISGLELMLKLGRFSWFGLEIYIAMFTTVVKNLTKFIFMFSFILFAFSISFYLLFQSHPHFKKYSLSLIKTLVMSTGEMGYIDLPLEVFPGFAPMLFLLFVFLIVLGFMNLLNGLAISDIQAIQSEAKIYSSSNRVDLIDHLEGFTRIKYDNICCKPLMKLVEWWEKRNLIFKCIQNRRIAIFPNHHKAEDRWQICTCKGHNYSLDESQIAMAKKIVADRVSSIDRFTIIEQRLDECLEQIKVLQAKKN</sequence>
<keyword evidence="5" id="KW-0677">Repeat</keyword>
<evidence type="ECO:0000256" key="5">
    <source>
        <dbReference type="ARBA" id="ARBA00022737"/>
    </source>
</evidence>
<dbReference type="SUPFAM" id="SSF48403">
    <property type="entry name" value="Ankyrin repeat"/>
    <property type="match status" value="1"/>
</dbReference>
<comment type="caution">
    <text evidence="16">The sequence shown here is derived from an EMBL/GenBank/DDBJ whole genome shotgun (WGS) entry which is preliminary data.</text>
</comment>
<evidence type="ECO:0000313" key="17">
    <source>
        <dbReference type="Proteomes" id="UP001497623"/>
    </source>
</evidence>
<dbReference type="GO" id="GO:0034703">
    <property type="term" value="C:cation channel complex"/>
    <property type="evidence" value="ECO:0007669"/>
    <property type="project" value="UniProtKB-ARBA"/>
</dbReference>
<evidence type="ECO:0000256" key="9">
    <source>
        <dbReference type="ARBA" id="ARBA00023136"/>
    </source>
</evidence>
<feature type="repeat" description="ANK" evidence="12">
    <location>
        <begin position="133"/>
        <end position="165"/>
    </location>
</feature>
<dbReference type="SMART" id="SM00248">
    <property type="entry name" value="ANK"/>
    <property type="match status" value="4"/>
</dbReference>
<evidence type="ECO:0000259" key="15">
    <source>
        <dbReference type="Pfam" id="PF00520"/>
    </source>
</evidence>
<keyword evidence="8" id="KW-0406">Ion transport</keyword>
<evidence type="ECO:0000256" key="4">
    <source>
        <dbReference type="ARBA" id="ARBA00022692"/>
    </source>
</evidence>
<evidence type="ECO:0000256" key="12">
    <source>
        <dbReference type="PROSITE-ProRule" id="PRU00023"/>
    </source>
</evidence>
<comment type="subcellular location">
    <subcellularLocation>
        <location evidence="1">Membrane</location>
        <topology evidence="1">Multi-pass membrane protein</topology>
    </subcellularLocation>
</comment>
<keyword evidence="4 14" id="KW-0812">Transmembrane</keyword>
<organism evidence="16 17">
    <name type="scientific">Meganyctiphanes norvegica</name>
    <name type="common">Northern krill</name>
    <name type="synonym">Thysanopoda norvegica</name>
    <dbReference type="NCBI Taxonomy" id="48144"/>
    <lineage>
        <taxon>Eukaryota</taxon>
        <taxon>Metazoa</taxon>
        <taxon>Ecdysozoa</taxon>
        <taxon>Arthropoda</taxon>
        <taxon>Crustacea</taxon>
        <taxon>Multicrustacea</taxon>
        <taxon>Malacostraca</taxon>
        <taxon>Eumalacostraca</taxon>
        <taxon>Eucarida</taxon>
        <taxon>Euphausiacea</taxon>
        <taxon>Euphausiidae</taxon>
        <taxon>Meganyctiphanes</taxon>
    </lineage>
</organism>
<feature type="repeat" description="ANK" evidence="12">
    <location>
        <begin position="100"/>
        <end position="132"/>
    </location>
</feature>
<dbReference type="GO" id="GO:0005216">
    <property type="term" value="F:monoatomic ion channel activity"/>
    <property type="evidence" value="ECO:0007669"/>
    <property type="project" value="InterPro"/>
</dbReference>
<feature type="transmembrane region" description="Helical" evidence="14">
    <location>
        <begin position="502"/>
        <end position="524"/>
    </location>
</feature>
<feature type="transmembrane region" description="Helical" evidence="14">
    <location>
        <begin position="439"/>
        <end position="458"/>
    </location>
</feature>
<evidence type="ECO:0000256" key="8">
    <source>
        <dbReference type="ARBA" id="ARBA00023065"/>
    </source>
</evidence>
<dbReference type="PANTHER" id="PTHR47143">
    <property type="entry name" value="TRANSIENT RECEPTOR POTENTIAL CATION CHANNEL PROTEIN PAINLESS"/>
    <property type="match status" value="1"/>
</dbReference>
<feature type="region of interest" description="Disordered" evidence="13">
    <location>
        <begin position="1"/>
        <end position="23"/>
    </location>
</feature>
<evidence type="ECO:0000256" key="2">
    <source>
        <dbReference type="ARBA" id="ARBA00022448"/>
    </source>
</evidence>
<dbReference type="InterPro" id="IPR005821">
    <property type="entry name" value="Ion_trans_dom"/>
</dbReference>
<feature type="repeat" description="ANK" evidence="12">
    <location>
        <begin position="166"/>
        <end position="198"/>
    </location>
</feature>
<proteinExistence type="predicted"/>
<dbReference type="PANTHER" id="PTHR47143:SF1">
    <property type="entry name" value="ION_TRANS DOMAIN-CONTAINING PROTEIN"/>
    <property type="match status" value="1"/>
</dbReference>
<keyword evidence="10" id="KW-0325">Glycoprotein</keyword>
<dbReference type="Gene3D" id="1.25.40.20">
    <property type="entry name" value="Ankyrin repeat-containing domain"/>
    <property type="match status" value="2"/>
</dbReference>
<evidence type="ECO:0000313" key="16">
    <source>
        <dbReference type="EMBL" id="CAL4137234.1"/>
    </source>
</evidence>
<dbReference type="EMBL" id="CAXKWB010030186">
    <property type="protein sequence ID" value="CAL4137234.1"/>
    <property type="molecule type" value="Genomic_DNA"/>
</dbReference>
<dbReference type="InterPro" id="IPR036770">
    <property type="entry name" value="Ankyrin_rpt-contain_sf"/>
</dbReference>
<evidence type="ECO:0000256" key="11">
    <source>
        <dbReference type="ARBA" id="ARBA00023303"/>
    </source>
</evidence>
<feature type="transmembrane region" description="Helical" evidence="14">
    <location>
        <begin position="561"/>
        <end position="581"/>
    </location>
</feature>
<dbReference type="PRINTS" id="PR01415">
    <property type="entry name" value="ANKYRIN"/>
</dbReference>
<name>A0AAV2RPZ2_MEGNR</name>
<reference evidence="16 17" key="1">
    <citation type="submission" date="2024-05" db="EMBL/GenBank/DDBJ databases">
        <authorList>
            <person name="Wallberg A."/>
        </authorList>
    </citation>
    <scope>NUCLEOTIDE SEQUENCE [LARGE SCALE GENOMIC DNA]</scope>
</reference>
<dbReference type="PROSITE" id="PS50088">
    <property type="entry name" value="ANK_REPEAT"/>
    <property type="match status" value="3"/>
</dbReference>
<dbReference type="PROSITE" id="PS50297">
    <property type="entry name" value="ANK_REP_REGION"/>
    <property type="match status" value="2"/>
</dbReference>
<keyword evidence="2" id="KW-0813">Transport</keyword>
<dbReference type="Pfam" id="PF12796">
    <property type="entry name" value="Ank_2"/>
    <property type="match status" value="1"/>
</dbReference>
<keyword evidence="9 14" id="KW-0472">Membrane</keyword>
<protein>
    <recommendedName>
        <fullName evidence="15">Ion transport domain-containing protein</fullName>
    </recommendedName>
</protein>
<evidence type="ECO:0000256" key="13">
    <source>
        <dbReference type="SAM" id="MobiDB-lite"/>
    </source>
</evidence>
<dbReference type="InterPro" id="IPR002110">
    <property type="entry name" value="Ankyrin_rpt"/>
</dbReference>
<evidence type="ECO:0000256" key="1">
    <source>
        <dbReference type="ARBA" id="ARBA00004141"/>
    </source>
</evidence>
<dbReference type="Proteomes" id="UP001497623">
    <property type="component" value="Unassembled WGS sequence"/>
</dbReference>
<feature type="domain" description="Ion transport" evidence="15">
    <location>
        <begin position="362"/>
        <end position="596"/>
    </location>
</feature>
<gene>
    <name evidence="16" type="ORF">MNOR_LOCUS27984</name>
</gene>
<keyword evidence="7 12" id="KW-0040">ANK repeat</keyword>
<feature type="transmembrane region" description="Helical" evidence="14">
    <location>
        <begin position="356"/>
        <end position="380"/>
    </location>
</feature>